<sequence length="238" mass="25045">MITGLTKFINLYLAPVLSLTSVALIILAYFAPSLVFPAKVALLTVIPSTSLTQPTDTSGVDADGPSVFLGALGSCSRPNDGAAVTCQPATVSPQYDLSVLPSSAPMLLNAPTATTPVFIAIALGFAIIFFFLFTLTAFRNQLGEKLSGTMDKPEVQRATAWIGLLGFMIGFTSFLVIRMWFGKAVEDFNDAILQGGQSAPALVAATSNGFVMVYVAYAFYAVPLVSSLSKLHVMSGKA</sequence>
<evidence type="ECO:0000313" key="3">
    <source>
        <dbReference type="Proteomes" id="UP000008370"/>
    </source>
</evidence>
<evidence type="ECO:0000256" key="1">
    <source>
        <dbReference type="SAM" id="Phobius"/>
    </source>
</evidence>
<dbReference type="KEGG" id="pco:PHACADRAFT_247290"/>
<dbReference type="HOGENOM" id="CLU_1102537_0_0_1"/>
<keyword evidence="1" id="KW-0812">Transmembrane</keyword>
<accession>K5XDA0</accession>
<proteinExistence type="predicted"/>
<feature type="transmembrane region" description="Helical" evidence="1">
    <location>
        <begin position="12"/>
        <end position="31"/>
    </location>
</feature>
<reference evidence="2 3" key="1">
    <citation type="journal article" date="2012" name="BMC Genomics">
        <title>Comparative genomics of the white-rot fungi, Phanerochaete carnosa and P. chrysosporium, to elucidate the genetic basis of the distinct wood types they colonize.</title>
        <authorList>
            <person name="Suzuki H."/>
            <person name="MacDonald J."/>
            <person name="Syed K."/>
            <person name="Salamov A."/>
            <person name="Hori C."/>
            <person name="Aerts A."/>
            <person name="Henrissat B."/>
            <person name="Wiebenga A."/>
            <person name="vanKuyk P.A."/>
            <person name="Barry K."/>
            <person name="Lindquist E."/>
            <person name="LaButti K."/>
            <person name="Lapidus A."/>
            <person name="Lucas S."/>
            <person name="Coutinho P."/>
            <person name="Gong Y."/>
            <person name="Samejima M."/>
            <person name="Mahadevan R."/>
            <person name="Abou-Zaid M."/>
            <person name="de Vries R.P."/>
            <person name="Igarashi K."/>
            <person name="Yadav J.S."/>
            <person name="Grigoriev I.V."/>
            <person name="Master E.R."/>
        </authorList>
    </citation>
    <scope>NUCLEOTIDE SEQUENCE [LARGE SCALE GENOMIC DNA]</scope>
    <source>
        <strain evidence="2 3">HHB-10118-sp</strain>
    </source>
</reference>
<dbReference type="InParanoid" id="K5XDA0"/>
<name>K5XDA0_PHACS</name>
<feature type="transmembrane region" description="Helical" evidence="1">
    <location>
        <begin position="159"/>
        <end position="181"/>
    </location>
</feature>
<dbReference type="AlphaFoldDB" id="K5XDA0"/>
<organism evidence="2 3">
    <name type="scientific">Phanerochaete carnosa (strain HHB-10118-sp)</name>
    <name type="common">White-rot fungus</name>
    <name type="synonym">Peniophora carnosa</name>
    <dbReference type="NCBI Taxonomy" id="650164"/>
    <lineage>
        <taxon>Eukaryota</taxon>
        <taxon>Fungi</taxon>
        <taxon>Dikarya</taxon>
        <taxon>Basidiomycota</taxon>
        <taxon>Agaricomycotina</taxon>
        <taxon>Agaricomycetes</taxon>
        <taxon>Polyporales</taxon>
        <taxon>Phanerochaetaceae</taxon>
        <taxon>Phanerochaete</taxon>
    </lineage>
</organism>
<feature type="transmembrane region" description="Helical" evidence="1">
    <location>
        <begin position="117"/>
        <end position="138"/>
    </location>
</feature>
<dbReference type="RefSeq" id="XP_007390439.1">
    <property type="nucleotide sequence ID" value="XM_007390377.1"/>
</dbReference>
<dbReference type="Proteomes" id="UP000008370">
    <property type="component" value="Unassembled WGS sequence"/>
</dbReference>
<keyword evidence="1" id="KW-1133">Transmembrane helix</keyword>
<protein>
    <submittedName>
        <fullName evidence="2">Uncharacterized protein</fullName>
    </submittedName>
</protein>
<gene>
    <name evidence="2" type="ORF">PHACADRAFT_247290</name>
</gene>
<dbReference type="OrthoDB" id="2575000at2759"/>
<keyword evidence="1" id="KW-0472">Membrane</keyword>
<dbReference type="GeneID" id="18914044"/>
<dbReference type="EMBL" id="JH930468">
    <property type="protein sequence ID" value="EKM61002.1"/>
    <property type="molecule type" value="Genomic_DNA"/>
</dbReference>
<keyword evidence="3" id="KW-1185">Reference proteome</keyword>
<feature type="transmembrane region" description="Helical" evidence="1">
    <location>
        <begin position="201"/>
        <end position="222"/>
    </location>
</feature>
<evidence type="ECO:0000313" key="2">
    <source>
        <dbReference type="EMBL" id="EKM61002.1"/>
    </source>
</evidence>